<dbReference type="AlphaFoldDB" id="A0A8H7J8U7"/>
<comment type="caution">
    <text evidence="2">The sequence shown here is derived from an EMBL/GenBank/DDBJ whole genome shotgun (WGS) entry which is preliminary data.</text>
</comment>
<dbReference type="EMBL" id="RZGK01000005">
    <property type="protein sequence ID" value="KAF9699181.1"/>
    <property type="molecule type" value="Genomic_DNA"/>
</dbReference>
<feature type="region of interest" description="Disordered" evidence="1">
    <location>
        <begin position="55"/>
        <end position="119"/>
    </location>
</feature>
<reference evidence="2" key="1">
    <citation type="submission" date="2018-12" db="EMBL/GenBank/DDBJ databases">
        <authorList>
            <person name="Syme R.A."/>
            <person name="Farfan-Caceres L."/>
            <person name="Lichtenzveig J."/>
        </authorList>
    </citation>
    <scope>NUCLEOTIDE SEQUENCE</scope>
    <source>
        <strain evidence="2">Al4</strain>
    </source>
</reference>
<dbReference type="Proteomes" id="UP000651452">
    <property type="component" value="Unassembled WGS sequence"/>
</dbReference>
<evidence type="ECO:0000313" key="3">
    <source>
        <dbReference type="Proteomes" id="UP000651452"/>
    </source>
</evidence>
<proteinExistence type="predicted"/>
<gene>
    <name evidence="2" type="ORF">EKO04_003192</name>
</gene>
<feature type="compositionally biased region" description="Polar residues" evidence="1">
    <location>
        <begin position="60"/>
        <end position="76"/>
    </location>
</feature>
<sequence>MSNPNDLTAREMEVLAIAWQCMETEPKIDTHKLAQLTGYTPGSASVTLGKIKRKLKNRASGITTSTPVTPKRQATSRVPRGTPKSSAKRGATDEAAAGTPSKKGKASKLAASDDNDDEEEFAAFRVKKEEAEDLANGADAFFQEATAYATAGDR</sequence>
<organism evidence="2 3">
    <name type="scientific">Ascochyta lentis</name>
    <dbReference type="NCBI Taxonomy" id="205686"/>
    <lineage>
        <taxon>Eukaryota</taxon>
        <taxon>Fungi</taxon>
        <taxon>Dikarya</taxon>
        <taxon>Ascomycota</taxon>
        <taxon>Pezizomycotina</taxon>
        <taxon>Dothideomycetes</taxon>
        <taxon>Pleosporomycetidae</taxon>
        <taxon>Pleosporales</taxon>
        <taxon>Pleosporineae</taxon>
        <taxon>Didymellaceae</taxon>
        <taxon>Ascochyta</taxon>
    </lineage>
</organism>
<keyword evidence="3" id="KW-1185">Reference proteome</keyword>
<evidence type="ECO:0000313" key="2">
    <source>
        <dbReference type="EMBL" id="KAF9699181.1"/>
    </source>
</evidence>
<reference evidence="2" key="2">
    <citation type="submission" date="2020-09" db="EMBL/GenBank/DDBJ databases">
        <title>Reference genome assembly for Australian Ascochyta lentis isolate Al4.</title>
        <authorList>
            <person name="Lee R.C."/>
            <person name="Farfan-Caceres L.M."/>
            <person name="Debler J.W."/>
            <person name="Williams A.H."/>
            <person name="Henares B.M."/>
        </authorList>
    </citation>
    <scope>NUCLEOTIDE SEQUENCE</scope>
    <source>
        <strain evidence="2">Al4</strain>
    </source>
</reference>
<protein>
    <submittedName>
        <fullName evidence="2">Uncharacterized protein</fullName>
    </submittedName>
</protein>
<accession>A0A8H7J8U7</accession>
<name>A0A8H7J8U7_9PLEO</name>
<dbReference type="OrthoDB" id="5403747at2759"/>
<evidence type="ECO:0000256" key="1">
    <source>
        <dbReference type="SAM" id="MobiDB-lite"/>
    </source>
</evidence>